<dbReference type="SMART" id="SM00211">
    <property type="entry name" value="TY"/>
    <property type="match status" value="1"/>
</dbReference>
<dbReference type="AlphaFoldDB" id="A0A8S4MY56"/>
<dbReference type="InterPro" id="IPR000716">
    <property type="entry name" value="Thyroglobulin_1"/>
</dbReference>
<feature type="domain" description="Thyroglobulin type-1" evidence="6">
    <location>
        <begin position="79"/>
        <end position="149"/>
    </location>
</feature>
<evidence type="ECO:0000256" key="2">
    <source>
        <dbReference type="PROSITE-ProRule" id="PRU00500"/>
    </source>
</evidence>
<feature type="chain" id="PRO_5035868321" description="Thyroglobulin type-1 domain-containing protein" evidence="5">
    <location>
        <begin position="33"/>
        <end position="325"/>
    </location>
</feature>
<feature type="non-terminal residue" evidence="7">
    <location>
        <position position="1"/>
    </location>
</feature>
<proteinExistence type="predicted"/>
<organism evidence="7 8">
    <name type="scientific">Owenia fusiformis</name>
    <name type="common">Polychaete worm</name>
    <dbReference type="NCBI Taxonomy" id="6347"/>
    <lineage>
        <taxon>Eukaryota</taxon>
        <taxon>Metazoa</taxon>
        <taxon>Spiralia</taxon>
        <taxon>Lophotrochozoa</taxon>
        <taxon>Annelida</taxon>
        <taxon>Polychaeta</taxon>
        <taxon>Sedentaria</taxon>
        <taxon>Canalipalpata</taxon>
        <taxon>Sabellida</taxon>
        <taxon>Oweniida</taxon>
        <taxon>Oweniidae</taxon>
        <taxon>Owenia</taxon>
    </lineage>
</organism>
<sequence length="325" mass="35517">FNFELGYISFNFQSCKMKSLLLAICLIVAVNGRCSPNICSRVRCRGVTPAECQDGIIDPNGGYCGCCPKCVKTALYEAKETCKDKRTRLQETVNKAGRPILGLSLPTCNEDGSFAPKQCKGSVCVCVDRSGKQIDGFMSKIWLSKDMNCKCAVDRDAYQQKGIRGKTFRCVLVDKQGGKVIKKKLLRLCKCGSGWFIIGLILFIVGIILLVYYTKYWNTERWERGLAYAGVGLLIIGLIITTVGIVFCVALGVVYRKREASSVKMFVPPKYSYGEAPYPQQNWGDAKNPHGPPTDGGAHPAASPTAPPAGMVAPEQIQIDDSKGV</sequence>
<dbReference type="Pfam" id="PF00086">
    <property type="entry name" value="Thyroglobulin_1"/>
    <property type="match status" value="1"/>
</dbReference>
<name>A0A8S4MY56_OWEFU</name>
<comment type="caution">
    <text evidence="7">The sequence shown here is derived from an EMBL/GenBank/DDBJ whole genome shotgun (WGS) entry which is preliminary data.</text>
</comment>
<evidence type="ECO:0000313" key="8">
    <source>
        <dbReference type="Proteomes" id="UP000749559"/>
    </source>
</evidence>
<dbReference type="InterPro" id="IPR036857">
    <property type="entry name" value="Thyroglobulin_1_sf"/>
</dbReference>
<dbReference type="Gene3D" id="4.10.800.10">
    <property type="entry name" value="Thyroglobulin type-1"/>
    <property type="match status" value="1"/>
</dbReference>
<evidence type="ECO:0000256" key="4">
    <source>
        <dbReference type="SAM" id="Phobius"/>
    </source>
</evidence>
<dbReference type="OrthoDB" id="1725934at2759"/>
<keyword evidence="4" id="KW-0812">Transmembrane</keyword>
<feature type="transmembrane region" description="Helical" evidence="4">
    <location>
        <begin position="194"/>
        <end position="214"/>
    </location>
</feature>
<gene>
    <name evidence="7" type="ORF">OFUS_LOCUS1095</name>
</gene>
<evidence type="ECO:0000256" key="3">
    <source>
        <dbReference type="SAM" id="MobiDB-lite"/>
    </source>
</evidence>
<feature type="region of interest" description="Disordered" evidence="3">
    <location>
        <begin position="280"/>
        <end position="325"/>
    </location>
</feature>
<evidence type="ECO:0000313" key="7">
    <source>
        <dbReference type="EMBL" id="CAH1773505.1"/>
    </source>
</evidence>
<comment type="caution">
    <text evidence="2">Lacks conserved residue(s) required for the propagation of feature annotation.</text>
</comment>
<feature type="compositionally biased region" description="Low complexity" evidence="3">
    <location>
        <begin position="296"/>
        <end position="310"/>
    </location>
</feature>
<dbReference type="Proteomes" id="UP000749559">
    <property type="component" value="Unassembled WGS sequence"/>
</dbReference>
<evidence type="ECO:0000256" key="5">
    <source>
        <dbReference type="SAM" id="SignalP"/>
    </source>
</evidence>
<evidence type="ECO:0000259" key="6">
    <source>
        <dbReference type="PROSITE" id="PS51162"/>
    </source>
</evidence>
<evidence type="ECO:0000256" key="1">
    <source>
        <dbReference type="ARBA" id="ARBA00023157"/>
    </source>
</evidence>
<dbReference type="CDD" id="cd00191">
    <property type="entry name" value="TY"/>
    <property type="match status" value="1"/>
</dbReference>
<feature type="signal peptide" evidence="5">
    <location>
        <begin position="1"/>
        <end position="32"/>
    </location>
</feature>
<dbReference type="PROSITE" id="PS51162">
    <property type="entry name" value="THYROGLOBULIN_1_2"/>
    <property type="match status" value="1"/>
</dbReference>
<reference evidence="7" key="1">
    <citation type="submission" date="2022-03" db="EMBL/GenBank/DDBJ databases">
        <authorList>
            <person name="Martin C."/>
        </authorList>
    </citation>
    <scope>NUCLEOTIDE SEQUENCE</scope>
</reference>
<keyword evidence="4" id="KW-1133">Transmembrane helix</keyword>
<keyword evidence="4" id="KW-0472">Membrane</keyword>
<protein>
    <recommendedName>
        <fullName evidence="6">Thyroglobulin type-1 domain-containing protein</fullName>
    </recommendedName>
</protein>
<accession>A0A8S4MY56</accession>
<keyword evidence="8" id="KW-1185">Reference proteome</keyword>
<keyword evidence="1" id="KW-1015">Disulfide bond</keyword>
<feature type="transmembrane region" description="Helical" evidence="4">
    <location>
        <begin position="226"/>
        <end position="255"/>
    </location>
</feature>
<dbReference type="EMBL" id="CAIIXF020000001">
    <property type="protein sequence ID" value="CAH1773505.1"/>
    <property type="molecule type" value="Genomic_DNA"/>
</dbReference>
<keyword evidence="5" id="KW-0732">Signal</keyword>
<dbReference type="SUPFAM" id="SSF57610">
    <property type="entry name" value="Thyroglobulin type-1 domain"/>
    <property type="match status" value="1"/>
</dbReference>